<evidence type="ECO:0000256" key="1">
    <source>
        <dbReference type="SAM" id="MobiDB-lite"/>
    </source>
</evidence>
<dbReference type="GO" id="GO:0008233">
    <property type="term" value="F:peptidase activity"/>
    <property type="evidence" value="ECO:0007669"/>
    <property type="project" value="UniProtKB-KW"/>
</dbReference>
<name>A0A162PZW7_COLIC</name>
<dbReference type="EMBL" id="LFIW01000182">
    <property type="protein sequence ID" value="KZL87829.1"/>
    <property type="molecule type" value="Genomic_DNA"/>
</dbReference>
<dbReference type="Proteomes" id="UP000076584">
    <property type="component" value="Unassembled WGS sequence"/>
</dbReference>
<accession>A0A162PZW7</accession>
<sequence length="770" mass="83808">MDVGIADTNAVVDLAWRGIHASAGHRRRDRPEREPVLACTLGATRRGLPQSSKCTVPNGGRQLRTVGHQRVQRHAVGVVTDRESAMKNRSDAGVVSADGLLVCLPVYFRFDHLADFALSFAVSDGRRIFVLPQLRICIRLTAKSAQCHHLPDDVDIDHISHDALVTIRKLVRWALNEGRSPTSLWALDGELRGVRYTTRALSDIWRRLPSHGDHDTQDGVAGGQPEDVPAPTGPENASQLNRQLAASPSDINATLSQPTPVRVLPIGHFAGYGVFSSENGRGQTGQTPTFNNLDNRIRPDTYLETDKHQPSPASAAGSTIVVQAELPERMSRSQRSSAVPATSPAPEFALGANESSDTVERHVAGDFSPSAHAGAGPLASMASMEKRSGSPLPVIPKRSRLATPPQTSHGGFDLERLALDQHVKEGMIYQVIKAAAALCPLSVRVLHPLLLNGQEPPQDLDHDLAANAGTITLAPTNLNNQTHWILAVISENVVTIFDSKPAFTDKGAIRRRLGHLSPHVRRDADVTFHQCAEQTNDADSGVAVMVNALHIISGQQIPAMTDYGIWRPILAALASGAHHDSFLTDIKLQAPLVSTQSIVIPPALPPIITPADYHLWHKQQATYMEDVARVMRTQHNKVWSDGLQVAAELKGMRDLLQFLSRAGTQRWRPLLAVSPPSDGDLDEVDEVGKEVLHCRTALEELESCRISDTSVTQKLRARLMNLSGLESRRDKIRESVASLTAVVMGDLAKIQERLEELRAWGEEIAPTLAA</sequence>
<dbReference type="GO" id="GO:0006508">
    <property type="term" value="P:proteolysis"/>
    <property type="evidence" value="ECO:0007669"/>
    <property type="project" value="UniProtKB-KW"/>
</dbReference>
<feature type="region of interest" description="Disordered" evidence="1">
    <location>
        <begin position="328"/>
        <end position="409"/>
    </location>
</feature>
<protein>
    <submittedName>
        <fullName evidence="2">Ulp1 protease family protein</fullName>
    </submittedName>
</protein>
<feature type="region of interest" description="Disordered" evidence="1">
    <location>
        <begin position="211"/>
        <end position="240"/>
    </location>
</feature>
<dbReference type="STRING" id="1573173.A0A162PZW7"/>
<dbReference type="InterPro" id="IPR038765">
    <property type="entry name" value="Papain-like_cys_pep_sf"/>
</dbReference>
<dbReference type="AlphaFoldDB" id="A0A162PZW7"/>
<proteinExistence type="predicted"/>
<keyword evidence="2" id="KW-0645">Protease</keyword>
<evidence type="ECO:0000313" key="2">
    <source>
        <dbReference type="EMBL" id="KZL87829.1"/>
    </source>
</evidence>
<keyword evidence="3" id="KW-1185">Reference proteome</keyword>
<keyword evidence="2" id="KW-0378">Hydrolase</keyword>
<comment type="caution">
    <text evidence="2">The sequence shown here is derived from an EMBL/GenBank/DDBJ whole genome shotgun (WGS) entry which is preliminary data.</text>
</comment>
<organism evidence="2 3">
    <name type="scientific">Colletotrichum incanum</name>
    <name type="common">Soybean anthracnose fungus</name>
    <dbReference type="NCBI Taxonomy" id="1573173"/>
    <lineage>
        <taxon>Eukaryota</taxon>
        <taxon>Fungi</taxon>
        <taxon>Dikarya</taxon>
        <taxon>Ascomycota</taxon>
        <taxon>Pezizomycotina</taxon>
        <taxon>Sordariomycetes</taxon>
        <taxon>Hypocreomycetidae</taxon>
        <taxon>Glomerellales</taxon>
        <taxon>Glomerellaceae</taxon>
        <taxon>Colletotrichum</taxon>
        <taxon>Colletotrichum spaethianum species complex</taxon>
    </lineage>
</organism>
<gene>
    <name evidence="2" type="ORF">CI238_05501</name>
</gene>
<reference evidence="2 3" key="1">
    <citation type="submission" date="2015-06" db="EMBL/GenBank/DDBJ databases">
        <title>Survival trade-offs in plant roots during colonization by closely related pathogenic and mutualistic fungi.</title>
        <authorList>
            <person name="Hacquard S."/>
            <person name="Kracher B."/>
            <person name="Hiruma K."/>
            <person name="Weinman A."/>
            <person name="Muench P."/>
            <person name="Garrido Oter R."/>
            <person name="Ver Loren van Themaat E."/>
            <person name="Dallerey J.-F."/>
            <person name="Damm U."/>
            <person name="Henrissat B."/>
            <person name="Lespinet O."/>
            <person name="Thon M."/>
            <person name="Kemen E."/>
            <person name="McHardy A.C."/>
            <person name="Schulze-Lefert P."/>
            <person name="O'Connell R.J."/>
        </authorList>
    </citation>
    <scope>NUCLEOTIDE SEQUENCE [LARGE SCALE GENOMIC DNA]</scope>
    <source>
        <strain evidence="2 3">MAFF 238704</strain>
    </source>
</reference>
<dbReference type="SUPFAM" id="SSF54001">
    <property type="entry name" value="Cysteine proteinases"/>
    <property type="match status" value="1"/>
</dbReference>
<evidence type="ECO:0000313" key="3">
    <source>
        <dbReference type="Proteomes" id="UP000076584"/>
    </source>
</evidence>
<dbReference type="Gene3D" id="3.40.395.10">
    <property type="entry name" value="Adenoviral Proteinase, Chain A"/>
    <property type="match status" value="1"/>
</dbReference>